<dbReference type="PANTHER" id="PTHR28242:SF30">
    <property type="entry name" value="HISTIDINE-CONTAINING PHOSPHOTRANSFER PROTEIN 2"/>
    <property type="match status" value="1"/>
</dbReference>
<keyword evidence="4" id="KW-1185">Reference proteome</keyword>
<comment type="subcellular location">
    <subcellularLocation>
        <location evidence="2">Cytoplasm</location>
        <location evidence="2">Cytosol</location>
    </subcellularLocation>
    <subcellularLocation>
        <location evidence="2">Nucleus</location>
    </subcellularLocation>
</comment>
<evidence type="ECO:0000313" key="4">
    <source>
        <dbReference type="Proteomes" id="UP000623129"/>
    </source>
</evidence>
<dbReference type="OrthoDB" id="1673781at2759"/>
<name>A0A833R4M3_9POAL</name>
<reference evidence="3" key="1">
    <citation type="submission" date="2020-01" db="EMBL/GenBank/DDBJ databases">
        <title>Genome sequence of Kobresia littledalei, the first chromosome-level genome in the family Cyperaceae.</title>
        <authorList>
            <person name="Qu G."/>
        </authorList>
    </citation>
    <scope>NUCLEOTIDE SEQUENCE</scope>
    <source>
        <strain evidence="3">C.B.Clarke</strain>
        <tissue evidence="3">Leaf</tissue>
    </source>
</reference>
<sequence length="123" mass="14216">MLEDDGCPGFIAEITPLFGKQVKGFLSELSKLLCEPLVDFEKIDAYLRRLWENSIHLGATRLTLACNKFRDVCRENDKEGCEIAMLEVRREFDELYKKFQTMLQLKQQIEALDSKQIIGVSKL</sequence>
<comment type="domain">
    <text evidence="2">Histidine-containing phosphotransfer domain (HPt) contains an active histidine that mediates the phosphotransfer.</text>
</comment>
<organism evidence="3 4">
    <name type="scientific">Carex littledalei</name>
    <dbReference type="NCBI Taxonomy" id="544730"/>
    <lineage>
        <taxon>Eukaryota</taxon>
        <taxon>Viridiplantae</taxon>
        <taxon>Streptophyta</taxon>
        <taxon>Embryophyta</taxon>
        <taxon>Tracheophyta</taxon>
        <taxon>Spermatophyta</taxon>
        <taxon>Magnoliopsida</taxon>
        <taxon>Liliopsida</taxon>
        <taxon>Poales</taxon>
        <taxon>Cyperaceae</taxon>
        <taxon>Cyperoideae</taxon>
        <taxon>Cariceae</taxon>
        <taxon>Carex</taxon>
        <taxon>Carex subgen. Euthyceras</taxon>
    </lineage>
</organism>
<dbReference type="Gene3D" id="1.20.120.160">
    <property type="entry name" value="HPT domain"/>
    <property type="match status" value="1"/>
</dbReference>
<dbReference type="GO" id="GO:0005634">
    <property type="term" value="C:nucleus"/>
    <property type="evidence" value="ECO:0007669"/>
    <property type="project" value="UniProtKB-SubCell"/>
</dbReference>
<dbReference type="EMBL" id="SWLB01000010">
    <property type="protein sequence ID" value="KAF3333467.1"/>
    <property type="molecule type" value="Genomic_DNA"/>
</dbReference>
<dbReference type="InterPro" id="IPR036641">
    <property type="entry name" value="HPT_dom_sf"/>
</dbReference>
<dbReference type="Proteomes" id="UP000623129">
    <property type="component" value="Unassembled WGS sequence"/>
</dbReference>
<dbReference type="GO" id="GO:0009927">
    <property type="term" value="F:histidine phosphotransfer kinase activity"/>
    <property type="evidence" value="ECO:0007669"/>
    <property type="project" value="UniProtKB-UniRule"/>
</dbReference>
<comment type="function">
    <text evidence="2">Functions as a two-component phosphorelay mediators between cytokinin sensor histidine kinases and response regulators (B-type ARRs). Plays an important role in propagating cytokinin signal transduction.</text>
</comment>
<dbReference type="GO" id="GO:0043424">
    <property type="term" value="F:protein histidine kinase binding"/>
    <property type="evidence" value="ECO:0007669"/>
    <property type="project" value="UniProtKB-UniRule"/>
</dbReference>
<accession>A0A833R4M3</accession>
<evidence type="ECO:0000256" key="1">
    <source>
        <dbReference type="ARBA" id="ARBA00023012"/>
    </source>
</evidence>
<dbReference type="GO" id="GO:0005829">
    <property type="term" value="C:cytosol"/>
    <property type="evidence" value="ECO:0007669"/>
    <property type="project" value="UniProtKB-SubCell"/>
</dbReference>
<dbReference type="AlphaFoldDB" id="A0A833R4M3"/>
<comment type="caution">
    <text evidence="3">The sequence shown here is derived from an EMBL/GenBank/DDBJ whole genome shotgun (WGS) entry which is preliminary data.</text>
</comment>
<dbReference type="InterPro" id="IPR045871">
    <property type="entry name" value="AHP1-5/YPD1"/>
</dbReference>
<dbReference type="GO" id="GO:0000160">
    <property type="term" value="P:phosphorelay signal transduction system"/>
    <property type="evidence" value="ECO:0007669"/>
    <property type="project" value="UniProtKB-UniRule"/>
</dbReference>
<protein>
    <recommendedName>
        <fullName evidence="2">Histidine-containing phosphotransfer protein</fullName>
    </recommendedName>
</protein>
<dbReference type="PANTHER" id="PTHR28242">
    <property type="entry name" value="PHOSPHORELAY INTERMEDIATE PROTEIN YPD1"/>
    <property type="match status" value="1"/>
</dbReference>
<evidence type="ECO:0000256" key="2">
    <source>
        <dbReference type="RuleBase" id="RU369004"/>
    </source>
</evidence>
<keyword evidence="1 2" id="KW-0902">Two-component regulatory system</keyword>
<evidence type="ECO:0000313" key="3">
    <source>
        <dbReference type="EMBL" id="KAF3333467.1"/>
    </source>
</evidence>
<dbReference type="GO" id="GO:0009736">
    <property type="term" value="P:cytokinin-activated signaling pathway"/>
    <property type="evidence" value="ECO:0007669"/>
    <property type="project" value="UniProtKB-KW"/>
</dbReference>
<gene>
    <name evidence="3" type="ORF">FCM35_KLT01158</name>
</gene>
<dbReference type="SUPFAM" id="SSF47226">
    <property type="entry name" value="Histidine-containing phosphotransfer domain, HPT domain"/>
    <property type="match status" value="1"/>
</dbReference>
<proteinExistence type="predicted"/>
<keyword evidence="2" id="KW-0932">Cytokinin signaling pathway</keyword>